<proteinExistence type="predicted"/>
<dbReference type="PANTHER" id="PTHR21421:SF29">
    <property type="entry name" value="GUSTATORY RECEPTOR 5A FOR TREHALOSE-RELATED"/>
    <property type="match status" value="1"/>
</dbReference>
<accession>A0ABD3U105</accession>
<dbReference type="GO" id="GO:0038023">
    <property type="term" value="F:signaling receptor activity"/>
    <property type="evidence" value="ECO:0007669"/>
    <property type="project" value="UniProtKB-ARBA"/>
</dbReference>
<feature type="transmembrane region" description="Helical" evidence="6">
    <location>
        <begin position="326"/>
        <end position="353"/>
    </location>
</feature>
<evidence type="ECO:0000256" key="1">
    <source>
        <dbReference type="ARBA" id="ARBA00004141"/>
    </source>
</evidence>
<dbReference type="AlphaFoldDB" id="A0ABD3U105"/>
<feature type="transmembrane region" description="Helical" evidence="6">
    <location>
        <begin position="295"/>
        <end position="320"/>
    </location>
</feature>
<dbReference type="GO" id="GO:0051606">
    <property type="term" value="P:detection of stimulus"/>
    <property type="evidence" value="ECO:0007669"/>
    <property type="project" value="UniProtKB-ARBA"/>
</dbReference>
<feature type="transmembrane region" description="Helical" evidence="6">
    <location>
        <begin position="219"/>
        <end position="252"/>
    </location>
</feature>
<keyword evidence="3 6" id="KW-1133">Transmembrane helix</keyword>
<feature type="transmembrane region" description="Helical" evidence="6">
    <location>
        <begin position="360"/>
        <end position="378"/>
    </location>
</feature>
<name>A0ABD3U105_SINWO</name>
<feature type="transmembrane region" description="Helical" evidence="6">
    <location>
        <begin position="175"/>
        <end position="199"/>
    </location>
</feature>
<comment type="caution">
    <text evidence="7">The sequence shown here is derived from an EMBL/GenBank/DDBJ whole genome shotgun (WGS) entry which is preliminary data.</text>
</comment>
<dbReference type="InterPro" id="IPR013604">
    <property type="entry name" value="7TM_chemorcpt"/>
</dbReference>
<keyword evidence="8" id="KW-1185">Reference proteome</keyword>
<reference evidence="7 8" key="1">
    <citation type="submission" date="2024-11" db="EMBL/GenBank/DDBJ databases">
        <title>Chromosome-level genome assembly of the freshwater bivalve Anodonta woodiana.</title>
        <authorList>
            <person name="Chen X."/>
        </authorList>
    </citation>
    <scope>NUCLEOTIDE SEQUENCE [LARGE SCALE GENOMIC DNA]</scope>
    <source>
        <strain evidence="7">MN2024</strain>
        <tissue evidence="7">Gills</tissue>
    </source>
</reference>
<keyword evidence="4 6" id="KW-0472">Membrane</keyword>
<comment type="subcellular location">
    <subcellularLocation>
        <location evidence="1">Membrane</location>
        <topology evidence="1">Multi-pass membrane protein</topology>
    </subcellularLocation>
</comment>
<evidence type="ECO:0000256" key="2">
    <source>
        <dbReference type="ARBA" id="ARBA00022692"/>
    </source>
</evidence>
<evidence type="ECO:0000256" key="6">
    <source>
        <dbReference type="SAM" id="Phobius"/>
    </source>
</evidence>
<feature type="transmembrane region" description="Helical" evidence="6">
    <location>
        <begin position="122"/>
        <end position="143"/>
    </location>
</feature>
<dbReference type="PANTHER" id="PTHR21421">
    <property type="entry name" value="GUSTATORY RECEPTOR"/>
    <property type="match status" value="1"/>
</dbReference>
<gene>
    <name evidence="7" type="ORF">ACJMK2_020243</name>
</gene>
<keyword evidence="5" id="KW-0675">Receptor</keyword>
<evidence type="ECO:0000313" key="7">
    <source>
        <dbReference type="EMBL" id="KAL3842203.1"/>
    </source>
</evidence>
<sequence length="428" mass="48758">MYRCRNNSIDRCDGKSCEIFNSNNEAKDETLIAKVVMESDQGSGQSDFRKTNLYLQLRPLFLCMRLFGLFFARTKARDGKMKIERVVGWCAFVSVFMTVNVLRSLTIFYIGEGYGHQFFQKVMFLIWSAECTIKMLVLFIYCYRQDGFPEYFTAWNRICHGVGLDKFCKLLLKKAIVATWIFIIGNSVVFTLVLIYVPVLENIFLEVIWRHGNLYETKLQFKILLGGLAIFMSSSSFFPIALYTVLSIALGLQFQKLTKKLSSAISKEGRLEGNLEDIRLRHEDLCSLVTILNRIYMSIIAAAYAANIPMFCIVMYTLIYSIDIHISLLLINLFWLTFLLMHLLIISSVAAWLSSQITLFLSRLTGTQIGLSALHMFVVDRPTILTIGGMMVTYFVLLLQFKLPVGSGVCCCNGTVPENNSVLQFNTD</sequence>
<evidence type="ECO:0000256" key="4">
    <source>
        <dbReference type="ARBA" id="ARBA00023136"/>
    </source>
</evidence>
<evidence type="ECO:0000256" key="5">
    <source>
        <dbReference type="ARBA" id="ARBA00023170"/>
    </source>
</evidence>
<evidence type="ECO:0008006" key="9">
    <source>
        <dbReference type="Google" id="ProtNLM"/>
    </source>
</evidence>
<feature type="transmembrane region" description="Helical" evidence="6">
    <location>
        <begin position="384"/>
        <end position="401"/>
    </location>
</feature>
<evidence type="ECO:0000313" key="8">
    <source>
        <dbReference type="Proteomes" id="UP001634394"/>
    </source>
</evidence>
<protein>
    <recommendedName>
        <fullName evidence="9">Gustatory receptor</fullName>
    </recommendedName>
</protein>
<keyword evidence="2 6" id="KW-0812">Transmembrane</keyword>
<dbReference type="EMBL" id="JBJQND010000017">
    <property type="protein sequence ID" value="KAL3842203.1"/>
    <property type="molecule type" value="Genomic_DNA"/>
</dbReference>
<evidence type="ECO:0000256" key="3">
    <source>
        <dbReference type="ARBA" id="ARBA00022989"/>
    </source>
</evidence>
<organism evidence="7 8">
    <name type="scientific">Sinanodonta woodiana</name>
    <name type="common">Chinese pond mussel</name>
    <name type="synonym">Anodonta woodiana</name>
    <dbReference type="NCBI Taxonomy" id="1069815"/>
    <lineage>
        <taxon>Eukaryota</taxon>
        <taxon>Metazoa</taxon>
        <taxon>Spiralia</taxon>
        <taxon>Lophotrochozoa</taxon>
        <taxon>Mollusca</taxon>
        <taxon>Bivalvia</taxon>
        <taxon>Autobranchia</taxon>
        <taxon>Heteroconchia</taxon>
        <taxon>Palaeoheterodonta</taxon>
        <taxon>Unionida</taxon>
        <taxon>Unionoidea</taxon>
        <taxon>Unionidae</taxon>
        <taxon>Unioninae</taxon>
        <taxon>Sinanodonta</taxon>
    </lineage>
</organism>
<dbReference type="Pfam" id="PF08395">
    <property type="entry name" value="7tm_7"/>
    <property type="match status" value="1"/>
</dbReference>
<feature type="transmembrane region" description="Helical" evidence="6">
    <location>
        <begin position="86"/>
        <end position="110"/>
    </location>
</feature>
<dbReference type="Proteomes" id="UP001634394">
    <property type="component" value="Unassembled WGS sequence"/>
</dbReference>
<dbReference type="GO" id="GO:0016020">
    <property type="term" value="C:membrane"/>
    <property type="evidence" value="ECO:0007669"/>
    <property type="project" value="UniProtKB-SubCell"/>
</dbReference>